<name>A0A835H470_9MAGN</name>
<evidence type="ECO:0000256" key="1">
    <source>
        <dbReference type="SAM" id="SignalP"/>
    </source>
</evidence>
<dbReference type="AlphaFoldDB" id="A0A835H470"/>
<keyword evidence="3" id="KW-1185">Reference proteome</keyword>
<organism evidence="2 3">
    <name type="scientific">Coptis chinensis</name>
    <dbReference type="NCBI Taxonomy" id="261450"/>
    <lineage>
        <taxon>Eukaryota</taxon>
        <taxon>Viridiplantae</taxon>
        <taxon>Streptophyta</taxon>
        <taxon>Embryophyta</taxon>
        <taxon>Tracheophyta</taxon>
        <taxon>Spermatophyta</taxon>
        <taxon>Magnoliopsida</taxon>
        <taxon>Ranunculales</taxon>
        <taxon>Ranunculaceae</taxon>
        <taxon>Coptidoideae</taxon>
        <taxon>Coptis</taxon>
    </lineage>
</organism>
<proteinExistence type="predicted"/>
<feature type="chain" id="PRO_5032846049" description="Secreted protein" evidence="1">
    <location>
        <begin position="18"/>
        <end position="74"/>
    </location>
</feature>
<accession>A0A835H470</accession>
<reference evidence="2 3" key="1">
    <citation type="submission" date="2020-10" db="EMBL/GenBank/DDBJ databases">
        <title>The Coptis chinensis genome and diversification of protoberbering-type alkaloids.</title>
        <authorList>
            <person name="Wang B."/>
            <person name="Shu S."/>
            <person name="Song C."/>
            <person name="Liu Y."/>
        </authorList>
    </citation>
    <scope>NUCLEOTIDE SEQUENCE [LARGE SCALE GENOMIC DNA]</scope>
    <source>
        <strain evidence="2">HL-2020</strain>
        <tissue evidence="2">Leaf</tissue>
    </source>
</reference>
<comment type="caution">
    <text evidence="2">The sequence shown here is derived from an EMBL/GenBank/DDBJ whole genome shotgun (WGS) entry which is preliminary data.</text>
</comment>
<evidence type="ECO:0008006" key="4">
    <source>
        <dbReference type="Google" id="ProtNLM"/>
    </source>
</evidence>
<sequence length="74" mass="8940">MVFIYFLSISIMRYSFGVEISTLFVSGGFDQLPRQSFFFRETNPQKREYTYSRNCRLHWWTSNFGQVNRLLVLL</sequence>
<dbReference type="Proteomes" id="UP000631114">
    <property type="component" value="Unassembled WGS sequence"/>
</dbReference>
<dbReference type="EMBL" id="JADFTS010000008">
    <property type="protein sequence ID" value="KAF9592326.1"/>
    <property type="molecule type" value="Genomic_DNA"/>
</dbReference>
<protein>
    <recommendedName>
        <fullName evidence="4">Secreted protein</fullName>
    </recommendedName>
</protein>
<keyword evidence="1" id="KW-0732">Signal</keyword>
<evidence type="ECO:0000313" key="2">
    <source>
        <dbReference type="EMBL" id="KAF9592326.1"/>
    </source>
</evidence>
<feature type="signal peptide" evidence="1">
    <location>
        <begin position="1"/>
        <end position="17"/>
    </location>
</feature>
<gene>
    <name evidence="2" type="ORF">IFM89_014234</name>
</gene>
<evidence type="ECO:0000313" key="3">
    <source>
        <dbReference type="Proteomes" id="UP000631114"/>
    </source>
</evidence>